<comment type="caution">
    <text evidence="1">The sequence shown here is derived from an EMBL/GenBank/DDBJ whole genome shotgun (WGS) entry which is preliminary data.</text>
</comment>
<organism evidence="1 2">
    <name type="scientific">Racocetra persica</name>
    <dbReference type="NCBI Taxonomy" id="160502"/>
    <lineage>
        <taxon>Eukaryota</taxon>
        <taxon>Fungi</taxon>
        <taxon>Fungi incertae sedis</taxon>
        <taxon>Mucoromycota</taxon>
        <taxon>Glomeromycotina</taxon>
        <taxon>Glomeromycetes</taxon>
        <taxon>Diversisporales</taxon>
        <taxon>Gigasporaceae</taxon>
        <taxon>Racocetra</taxon>
    </lineage>
</organism>
<proteinExistence type="predicted"/>
<evidence type="ECO:0000313" key="2">
    <source>
        <dbReference type="Proteomes" id="UP000789920"/>
    </source>
</evidence>
<dbReference type="Proteomes" id="UP000789920">
    <property type="component" value="Unassembled WGS sequence"/>
</dbReference>
<sequence>MAITTSKPINTKLIIEQLKNYQGSQNISVDIPNELTIKTEQGETSPLINNSAGSIRHPKRQLSLGSQSQNNQGESKFVKEETELREVQDYIDQNYPKAQRARVQKLDLRNLDLEGDLDLKDFTHYCFKVIVVGNPRLGGIKNKSEWYTAIVNKIYSTTQEWLEQEYSQKEQTNEIILSGIEFEQPSELLISDYPNVKEIKTEGYCQNEIYNITKVTINNCPQLEEVCIPNFSNQFLSLHHLPSLKKFRCGYGQLTGCLDLTPFTNLESVHCFGNQLTEIKLPAEKLEELAASGSNQLVGSLKHLKSLTKLNFLTICDTDIDSGLEYLSEELTTGINSNPELVNNAKQIKELGVLSNNLQLAFTNHTNTNKKCFQKSGTKSTSTNVGEKEVNHINHSEQLATEQTEREYLNSLSTLMPQQKS</sequence>
<evidence type="ECO:0000313" key="1">
    <source>
        <dbReference type="EMBL" id="CAG8502609.1"/>
    </source>
</evidence>
<protein>
    <submittedName>
        <fullName evidence="1">1596_t:CDS:1</fullName>
    </submittedName>
</protein>
<reference evidence="1" key="1">
    <citation type="submission" date="2021-06" db="EMBL/GenBank/DDBJ databases">
        <authorList>
            <person name="Kallberg Y."/>
            <person name="Tangrot J."/>
            <person name="Rosling A."/>
        </authorList>
    </citation>
    <scope>NUCLEOTIDE SEQUENCE</scope>
    <source>
        <strain evidence="1">MA461A</strain>
    </source>
</reference>
<name>A0ACA9KZR1_9GLOM</name>
<gene>
    <name evidence="1" type="ORF">RPERSI_LOCUS1892</name>
</gene>
<dbReference type="EMBL" id="CAJVQC010001907">
    <property type="protein sequence ID" value="CAG8502609.1"/>
    <property type="molecule type" value="Genomic_DNA"/>
</dbReference>
<keyword evidence="2" id="KW-1185">Reference proteome</keyword>
<accession>A0ACA9KZR1</accession>